<dbReference type="InterPro" id="IPR050580">
    <property type="entry name" value="2H_phosphoesterase_YjcG-like"/>
</dbReference>
<keyword evidence="4" id="KW-1185">Reference proteome</keyword>
<dbReference type="Pfam" id="PF13563">
    <property type="entry name" value="2_5_RNA_ligase2"/>
    <property type="match status" value="1"/>
</dbReference>
<dbReference type="NCBIfam" id="NF010223">
    <property type="entry name" value="PRK13679.1"/>
    <property type="match status" value="1"/>
</dbReference>
<comment type="caution">
    <text evidence="3">The sequence shown here is derived from an EMBL/GenBank/DDBJ whole genome shotgun (WGS) entry which is preliminary data.</text>
</comment>
<feature type="active site" description="Proton donor" evidence="2">
    <location>
        <position position="34"/>
    </location>
</feature>
<feature type="active site" description="Proton acceptor" evidence="2">
    <location>
        <position position="115"/>
    </location>
</feature>
<evidence type="ECO:0000256" key="1">
    <source>
        <dbReference type="ARBA" id="ARBA00022801"/>
    </source>
</evidence>
<evidence type="ECO:0000313" key="3">
    <source>
        <dbReference type="EMBL" id="MBD7966027.1"/>
    </source>
</evidence>
<dbReference type="Gene3D" id="3.90.1140.10">
    <property type="entry name" value="Cyclic phosphodiesterase"/>
    <property type="match status" value="1"/>
</dbReference>
<dbReference type="PANTHER" id="PTHR40037">
    <property type="entry name" value="PHOSPHOESTERASE YJCG-RELATED"/>
    <property type="match status" value="1"/>
</dbReference>
<proteinExistence type="inferred from homology"/>
<keyword evidence="3" id="KW-0436">Ligase</keyword>
<gene>
    <name evidence="3" type="ORF">H9648_18435</name>
</gene>
<dbReference type="InterPro" id="IPR009097">
    <property type="entry name" value="Cyclic_Pdiesterase"/>
</dbReference>
<dbReference type="PANTHER" id="PTHR40037:SF1">
    <property type="entry name" value="PHOSPHOESTERASE SAOUHSC_00951-RELATED"/>
    <property type="match status" value="1"/>
</dbReference>
<sequence>MKYGIAIFPSKNLQDKVNSYRKRYDPHYALIAPHITLKEPYEATEEEIQEQISYISSVAKNIDPFSIMINKVGSFHPVNNVIFLKVNEADEIKSLHEQLYTGPLEHQQPYNFVPHLTLGQKLSDEEHSDVLERLRMIDIEHEERIDRFQLLYQLDNGSWTVYETFRLGKGVQ</sequence>
<dbReference type="InterPro" id="IPR022932">
    <property type="entry name" value="YjcG"/>
</dbReference>
<accession>A0ABR8SRE4</accession>
<evidence type="ECO:0000313" key="4">
    <source>
        <dbReference type="Proteomes" id="UP000603641"/>
    </source>
</evidence>
<reference evidence="3 4" key="1">
    <citation type="submission" date="2020-08" db="EMBL/GenBank/DDBJ databases">
        <title>A Genomic Blueprint of the Chicken Gut Microbiome.</title>
        <authorList>
            <person name="Gilroy R."/>
            <person name="Ravi A."/>
            <person name="Getino M."/>
            <person name="Pursley I."/>
            <person name="Horton D.L."/>
            <person name="Alikhan N.-F."/>
            <person name="Baker D."/>
            <person name="Gharbi K."/>
            <person name="Hall N."/>
            <person name="Watson M."/>
            <person name="Adriaenssens E.M."/>
            <person name="Foster-Nyarko E."/>
            <person name="Jarju S."/>
            <person name="Secka A."/>
            <person name="Antonio M."/>
            <person name="Oren A."/>
            <person name="Chaudhuri R."/>
            <person name="La Ragione R.M."/>
            <person name="Hildebrand F."/>
            <person name="Pallen M.J."/>
        </authorList>
    </citation>
    <scope>NUCLEOTIDE SEQUENCE [LARGE SCALE GENOMIC DNA]</scope>
    <source>
        <strain evidence="3 4">Sa2CUA10</strain>
    </source>
</reference>
<dbReference type="SUPFAM" id="SSF55144">
    <property type="entry name" value="LigT-like"/>
    <property type="match status" value="1"/>
</dbReference>
<dbReference type="EMBL" id="JACSQM010000012">
    <property type="protein sequence ID" value="MBD7966027.1"/>
    <property type="molecule type" value="Genomic_DNA"/>
</dbReference>
<dbReference type="RefSeq" id="WP_191755246.1">
    <property type="nucleotide sequence ID" value="NZ_JACSQM010000012.1"/>
</dbReference>
<dbReference type="EC" id="3.1.-.-" evidence="2"/>
<dbReference type="GO" id="GO:0016874">
    <property type="term" value="F:ligase activity"/>
    <property type="evidence" value="ECO:0007669"/>
    <property type="project" value="UniProtKB-KW"/>
</dbReference>
<name>A0ABR8SRE4_9BACL</name>
<feature type="short sequence motif" description="HXTX 1" evidence="2">
    <location>
        <begin position="34"/>
        <end position="37"/>
    </location>
</feature>
<dbReference type="HAMAP" id="MF_01444">
    <property type="entry name" value="2H_phosphoesterase_YjcG"/>
    <property type="match status" value="1"/>
</dbReference>
<evidence type="ECO:0000256" key="2">
    <source>
        <dbReference type="HAMAP-Rule" id="MF_01444"/>
    </source>
</evidence>
<dbReference type="Proteomes" id="UP000603641">
    <property type="component" value="Unassembled WGS sequence"/>
</dbReference>
<comment type="similarity">
    <text evidence="2">Belongs to the 2H phosphoesterase superfamily. YjcG family.</text>
</comment>
<keyword evidence="1 2" id="KW-0378">Hydrolase</keyword>
<feature type="short sequence motif" description="HXTX 2" evidence="2">
    <location>
        <begin position="115"/>
        <end position="118"/>
    </location>
</feature>
<organism evidence="3 4">
    <name type="scientific">Fictibacillus norfolkensis</name>
    <dbReference type="NCBI Taxonomy" id="2762233"/>
    <lineage>
        <taxon>Bacteria</taxon>
        <taxon>Bacillati</taxon>
        <taxon>Bacillota</taxon>
        <taxon>Bacilli</taxon>
        <taxon>Bacillales</taxon>
        <taxon>Fictibacillaceae</taxon>
        <taxon>Fictibacillus</taxon>
    </lineage>
</organism>
<protein>
    <recommendedName>
        <fullName evidence="2">Putative phosphoesterase H9648_18435</fullName>
        <ecNumber evidence="2">3.1.-.-</ecNumber>
    </recommendedName>
</protein>